<feature type="region of interest" description="Disordered" evidence="1">
    <location>
        <begin position="55"/>
        <end position="108"/>
    </location>
</feature>
<dbReference type="EMBL" id="UZAM01007675">
    <property type="protein sequence ID" value="VDP00714.1"/>
    <property type="molecule type" value="Genomic_DNA"/>
</dbReference>
<evidence type="ECO:0000256" key="1">
    <source>
        <dbReference type="SAM" id="MobiDB-lite"/>
    </source>
</evidence>
<evidence type="ECO:0000313" key="4">
    <source>
        <dbReference type="WBParaSite" id="SBAD_0000345701-mRNA-1"/>
    </source>
</evidence>
<gene>
    <name evidence="2" type="ORF">SBAD_LOCUS3303</name>
</gene>
<sequence length="108" mass="11757">MKTRITRGGLDARQPIGLRTGVLEIGKTPSWEWMSEVMRSLVWSSRPARTGLDDFGGSGQLEFRLPPTNTTTLTVSGARAPFPGRMMGKDGIGGKKCRPFTFSRDGIG</sequence>
<reference evidence="2 3" key="2">
    <citation type="submission" date="2018-11" db="EMBL/GenBank/DDBJ databases">
        <authorList>
            <consortium name="Pathogen Informatics"/>
        </authorList>
    </citation>
    <scope>NUCLEOTIDE SEQUENCE [LARGE SCALE GENOMIC DNA]</scope>
</reference>
<organism evidence="4">
    <name type="scientific">Soboliphyme baturini</name>
    <dbReference type="NCBI Taxonomy" id="241478"/>
    <lineage>
        <taxon>Eukaryota</taxon>
        <taxon>Metazoa</taxon>
        <taxon>Ecdysozoa</taxon>
        <taxon>Nematoda</taxon>
        <taxon>Enoplea</taxon>
        <taxon>Dorylaimia</taxon>
        <taxon>Dioctophymatida</taxon>
        <taxon>Dioctophymatoidea</taxon>
        <taxon>Soboliphymatidae</taxon>
        <taxon>Soboliphyme</taxon>
    </lineage>
</organism>
<name>A0A183II58_9BILA</name>
<evidence type="ECO:0000313" key="3">
    <source>
        <dbReference type="Proteomes" id="UP000270296"/>
    </source>
</evidence>
<protein>
    <submittedName>
        <fullName evidence="4">CIA30 domain-containing protein</fullName>
    </submittedName>
</protein>
<dbReference type="WBParaSite" id="SBAD_0000345701-mRNA-1">
    <property type="protein sequence ID" value="SBAD_0000345701-mRNA-1"/>
    <property type="gene ID" value="SBAD_0000345701"/>
</dbReference>
<evidence type="ECO:0000313" key="2">
    <source>
        <dbReference type="EMBL" id="VDP00714.1"/>
    </source>
</evidence>
<dbReference type="Proteomes" id="UP000270296">
    <property type="component" value="Unassembled WGS sequence"/>
</dbReference>
<dbReference type="AlphaFoldDB" id="A0A183II58"/>
<reference evidence="4" key="1">
    <citation type="submission" date="2016-06" db="UniProtKB">
        <authorList>
            <consortium name="WormBaseParasite"/>
        </authorList>
    </citation>
    <scope>IDENTIFICATION</scope>
</reference>
<accession>A0A183II58</accession>
<keyword evidence="3" id="KW-1185">Reference proteome</keyword>
<proteinExistence type="predicted"/>